<dbReference type="SUPFAM" id="SSF49265">
    <property type="entry name" value="Fibronectin type III"/>
    <property type="match status" value="1"/>
</dbReference>
<dbReference type="Gene3D" id="2.60.40.10">
    <property type="entry name" value="Immunoglobulins"/>
    <property type="match status" value="2"/>
</dbReference>
<sequence>MSVFGWGQWTYDFGTGTGTFNTSNTASTTFLTSTPSGGGTYRVKMGNAVGGSFVLANPGTTLGTATELQVQASSSTSTNKFGVYDWTGPTTVAYLKAKVRTTSTGNGNLNISLGVNTIANDNQGYTSHYNNSITSLTIAYTSGAISSVVRRNSGANTTITSSGFAKDTNQQIEIYANNGAASTSYYKAGTTYTLATKTWDLWVDGTRVVTNGATANTLAAGTSLSGFSFFAESSTGNAAYFYIDDLEYNKTLPTVVAPTVTTTAVSSITGNSASSGGSVTADGGASVSARGVYFGTSAAPTSGTSDGTGTGTFSSSLTGLSANTQYFYRAYATNSAGTGYGTESNFYTLANVPTAPSVTNPTPNTLDVTVGSGDSNPSTTQYAIRQKSSGLYVQADGTLGATAVWQTASAWGTKTVTGLASSTNYNFDVKARNNDTTPVETGFGAEGNNTTAANSTIDWGNLQWPTTLSVDEGGTTATVYARVYEAGLTPTAGAPANVEVWIGVSPIGAAANSDPSTWTTWVPASWSSQVGNNDEFTATINTTTYSLTPGTYRYATRIRLNSGSYSYGGYNAGGGGFWDGTTNVSGTLTVNSNLVDYCNVSPSGTNNSDEGKVFTVYSDVYEPGVTPGAGAGAGITAWIGYSTSNTNPNGGGWTWVAATYHGESGNNDVYKLDLPSSLTLGTTYYFASRYRITGSTEYRYGGTGGNWNNDNGILKIVSNKVDWANLQFPASGTILVGGTFSAYARVYEPGLTNTGSPGGEITAWIGYSSTNDNPANAGWTWVPATFSGDYSNNDEYTAEIGSALPLGTYYYASRFQKTGSSEYYYGGYNAGGGGAWDGTANVNGVLNVTTPEINITGNSVSIVDGDATPSTTDDTDFGTTTVSTNVVKTYTIQNTGTGVLTVSSINMTTGTKFTVGGITLPATVAAGSSTTFTVTFNSASAGTFTDTVTVNNTDSNESVYDFAVRAITSTPPCGDLFISEYLEGSSNNKAIEIYNPTASAINLSGYDLVIYSNGSSTASSPITLSGTINPYSVHVVANTGSVTAITAVANQVLALGFNGNDVVALRKSGVLIDVVGQIGNDPGTEWGTGLQSTADNTLVRNFSVQIGDSNGANTFNPSTEWTGYALDTTTELGSHSNSCAPALPEMNVKGNGVSIADGDITPSTADYTDFGSVDVSTGTLARTFTIENLGTGALNLTDASPYVTILGTDAADFTVTVIPSTPVAASGTTTFEITFNPSATGTRNASVSIANNDSNENPYNFNITGVGINSAETDIYAIASSETATISSLENDAPLLTNADGVQVWQIGVRDGGADLTDSDNLPSILDAFTLAQSPGNAVGTWTDAIKAVALFEGNTKIADGTVTANQIQFTGLNFSIPDNSEKILSIRLSLKNTIGPDAFDGEDFGFSLSNANATFLATGSGKAAFTAQTSANGSNVIEIIATELRYIQNATTTVVNDAMTPVIIYATDVNGNLDRDYVSAITITSTGTLSGSVSGTFVTGSVTFGSIIHTATATGRQLIATSGAFTKTSALFDIVTATVLSAGDLAILAVNTNDATGNDQVAFVAFKDISPGTKIFITDNGYERQFANEWGGTEGVIEITRTNSVLPKGTLIVFQANSGNVLSGSQYDIYTCGVIDNNWSKSAITGGSGFDLNEDDDMWIMQGGVWTNSTSHHSTYSGNVLYGWTESGWNTAPGGASETPKWSTIFPNSKCFTTVAPTGPGKVKFNLQDFVTSTTNDQLDWIALINQTANWTTFNDNTSGTNGYNNASSYDYRGNSGCPQMTIATDVHTKGKWNGTNNTNWFDCSNWDTLVVPDQNTNVTFNSTIINNSTIDATAADSDLYGDIAKAYNLTIDKSLIIEGSSNNKLEVYGNLTINTGGALDMDDGSAATQDGQIYLYGNWTNNAAEANFLQGQSTVHFLGSSPQIINANDHNKVEVFGNVVFGNHFDTSVSNDLILEGNLTINSGKIIDIKSANHYIDVYGNIINNGIVTVENDANLIQRSNTSTYSGNSITAKRNALMKRLDYTYWGSPVMGQNLRAFSPGTHPSRYYTYNESTDGFTYIDPYSNSFSAGIGYAIRAYNTYDANTKSPFLGSFYGVPNNGTVSVNLLYSDPTRGYNLVSNPYPSNLDLDKLYADNITDITGSFYFWTNINPNPQMQYENYPLPGYYNNYAVYNLSGGNPATGPAKCESGPGNCTVDSPTPTHIVKPGQGFIVRASGASKVLDFKNSQRERDPNGYFFNNSRVSQKGNDRFWVQLKTPLDLVNTILVAYKKGSSLEYEESYDAKLLMVTPDSFYSQLGENKMMIQGRGLFSETDKVALGFSAYKSGTHTISIAKKEGLFDKNQAVYLKDKKMNTMVNLLETEYRFEATPGNDADRFEIVYRPDSTLSTEDHSQSQLQVYQTEGWVVIESPEGLSRVWVTDATGKQLYQSEVNGKTARIQASHYPSGQYYITVEKSSGQKQTKKILKK</sequence>
<feature type="domain" description="Fibronectin type-III" evidence="7">
    <location>
        <begin position="257"/>
        <end position="357"/>
    </location>
</feature>
<evidence type="ECO:0000256" key="4">
    <source>
        <dbReference type="ARBA" id="ARBA00022729"/>
    </source>
</evidence>
<evidence type="ECO:0008006" key="11">
    <source>
        <dbReference type="Google" id="ProtNLM"/>
    </source>
</evidence>
<keyword evidence="3" id="KW-0963">Cytoplasm</keyword>
<evidence type="ECO:0000256" key="2">
    <source>
        <dbReference type="ARBA" id="ARBA00004496"/>
    </source>
</evidence>
<dbReference type="NCBIfam" id="TIGR04183">
    <property type="entry name" value="Por_Secre_tail"/>
    <property type="match status" value="1"/>
</dbReference>
<keyword evidence="4" id="KW-0732">Signal</keyword>
<dbReference type="PROSITE" id="PS50853">
    <property type="entry name" value="FN3"/>
    <property type="match status" value="1"/>
</dbReference>
<evidence type="ECO:0000256" key="3">
    <source>
        <dbReference type="ARBA" id="ARBA00022490"/>
    </source>
</evidence>
<reference evidence="10" key="1">
    <citation type="journal article" date="2019" name="Int. J. Syst. Evol. Microbiol.">
        <title>The Global Catalogue of Microorganisms (GCM) 10K type strain sequencing project: providing services to taxonomists for standard genome sequencing and annotation.</title>
        <authorList>
            <consortium name="The Broad Institute Genomics Platform"/>
            <consortium name="The Broad Institute Genome Sequencing Center for Infectious Disease"/>
            <person name="Wu L."/>
            <person name="Ma J."/>
        </authorList>
    </citation>
    <scope>NUCLEOTIDE SEQUENCE [LARGE SCALE GENOMIC DNA]</scope>
    <source>
        <strain evidence="10">CGMCC 1.7656</strain>
    </source>
</reference>
<name>A0ABQ2NNC2_9FLAO</name>
<dbReference type="Proteomes" id="UP000620064">
    <property type="component" value="Unassembled WGS sequence"/>
</dbReference>
<keyword evidence="10" id="KW-1185">Reference proteome</keyword>
<dbReference type="InterPro" id="IPR053879">
    <property type="entry name" value="HYDIN_VesB_CFA65-like_Ig"/>
</dbReference>
<dbReference type="Pfam" id="PF22544">
    <property type="entry name" value="HYDIN_VesB_CFA65-like_Ig"/>
    <property type="match status" value="2"/>
</dbReference>
<comment type="caution">
    <text evidence="9">The sequence shown here is derived from an EMBL/GenBank/DDBJ whole genome shotgun (WGS) entry which is preliminary data.</text>
</comment>
<gene>
    <name evidence="9" type="ORF">GCM10010992_27080</name>
</gene>
<evidence type="ECO:0000256" key="1">
    <source>
        <dbReference type="ARBA" id="ARBA00004138"/>
    </source>
</evidence>
<comment type="subcellular location">
    <subcellularLocation>
        <location evidence="1">Cell projection</location>
        <location evidence="1">Cilium</location>
    </subcellularLocation>
    <subcellularLocation>
        <location evidence="2">Cytoplasm</location>
    </subcellularLocation>
</comment>
<keyword evidence="6" id="KW-0966">Cell projection</keyword>
<evidence type="ECO:0000313" key="10">
    <source>
        <dbReference type="Proteomes" id="UP000620064"/>
    </source>
</evidence>
<evidence type="ECO:0000256" key="5">
    <source>
        <dbReference type="ARBA" id="ARBA00023069"/>
    </source>
</evidence>
<protein>
    <recommendedName>
        <fullName evidence="11">Choice-of-anchor D domain-containing protein</fullName>
    </recommendedName>
</protein>
<organism evidence="9 10">
    <name type="scientific">Cloacibacterium rupense</name>
    <dbReference type="NCBI Taxonomy" id="517423"/>
    <lineage>
        <taxon>Bacteria</taxon>
        <taxon>Pseudomonadati</taxon>
        <taxon>Bacteroidota</taxon>
        <taxon>Flavobacteriia</taxon>
        <taxon>Flavobacteriales</taxon>
        <taxon>Weeksellaceae</taxon>
    </lineage>
</organism>
<dbReference type="PROSITE" id="PS51841">
    <property type="entry name" value="LTD"/>
    <property type="match status" value="1"/>
</dbReference>
<dbReference type="EMBL" id="BMLV01000007">
    <property type="protein sequence ID" value="GGP06566.1"/>
    <property type="molecule type" value="Genomic_DNA"/>
</dbReference>
<evidence type="ECO:0000259" key="8">
    <source>
        <dbReference type="PROSITE" id="PS51841"/>
    </source>
</evidence>
<dbReference type="InterPro" id="IPR026444">
    <property type="entry name" value="Secre_tail"/>
</dbReference>
<evidence type="ECO:0000256" key="6">
    <source>
        <dbReference type="ARBA" id="ARBA00023273"/>
    </source>
</evidence>
<dbReference type="NCBIfam" id="NF012200">
    <property type="entry name" value="choice_anch_D"/>
    <property type="match status" value="2"/>
</dbReference>
<dbReference type="InterPro" id="IPR003961">
    <property type="entry name" value="FN3_dom"/>
</dbReference>
<dbReference type="InterPro" id="IPR036116">
    <property type="entry name" value="FN3_sf"/>
</dbReference>
<keyword evidence="5" id="KW-0969">Cilium</keyword>
<dbReference type="Pfam" id="PF00932">
    <property type="entry name" value="LTD"/>
    <property type="match status" value="1"/>
</dbReference>
<evidence type="ECO:0000259" key="7">
    <source>
        <dbReference type="PROSITE" id="PS50853"/>
    </source>
</evidence>
<proteinExistence type="predicted"/>
<evidence type="ECO:0000313" key="9">
    <source>
        <dbReference type="EMBL" id="GGP06566.1"/>
    </source>
</evidence>
<dbReference type="InterPro" id="IPR001322">
    <property type="entry name" value="Lamin_tail_dom"/>
</dbReference>
<feature type="domain" description="LTD" evidence="8">
    <location>
        <begin position="963"/>
        <end position="1079"/>
    </location>
</feature>
<dbReference type="InterPro" id="IPR013783">
    <property type="entry name" value="Ig-like_fold"/>
</dbReference>
<accession>A0ABQ2NNC2</accession>